<dbReference type="NCBIfam" id="TIGR04256">
    <property type="entry name" value="GxxExxY"/>
    <property type="match status" value="1"/>
</dbReference>
<dbReference type="EMBL" id="RPHB01000009">
    <property type="protein sequence ID" value="MBW3469733.1"/>
    <property type="molecule type" value="Genomic_DNA"/>
</dbReference>
<keyword evidence="2" id="KW-1185">Reference proteome</keyword>
<dbReference type="InterPro" id="IPR026350">
    <property type="entry name" value="GxxExxY"/>
</dbReference>
<gene>
    <name evidence="1" type="ORF">EGN73_18205</name>
</gene>
<dbReference type="AlphaFoldDB" id="A0A951J2Q7"/>
<reference evidence="1 2" key="1">
    <citation type="journal article" date="2020" name="Syst. Appl. Microbiol.">
        <title>Arthrospiribacter ruber gen. nov., sp. nov., a novel bacterium isolated from Arthrospira cultures.</title>
        <authorList>
            <person name="Waleron M."/>
            <person name="Misztak A."/>
            <person name="Waleron M.M."/>
            <person name="Furmaniak M."/>
            <person name="Mrozik A."/>
            <person name="Waleron K."/>
        </authorList>
    </citation>
    <scope>NUCLEOTIDE SEQUENCE [LARGE SCALE GENOMIC DNA]</scope>
    <source>
        <strain evidence="1 2">DPMB0001</strain>
    </source>
</reference>
<evidence type="ECO:0000313" key="1">
    <source>
        <dbReference type="EMBL" id="MBW3469733.1"/>
    </source>
</evidence>
<comment type="caution">
    <text evidence="1">The sequence shown here is derived from an EMBL/GenBank/DDBJ whole genome shotgun (WGS) entry which is preliminary data.</text>
</comment>
<organism evidence="1 2">
    <name type="scientific">Arthrospiribacter ruber</name>
    <dbReference type="NCBI Taxonomy" id="2487934"/>
    <lineage>
        <taxon>Bacteria</taxon>
        <taxon>Pseudomonadati</taxon>
        <taxon>Bacteroidota</taxon>
        <taxon>Cytophagia</taxon>
        <taxon>Cytophagales</taxon>
        <taxon>Cyclobacteriaceae</taxon>
        <taxon>Arthrospiribacter</taxon>
    </lineage>
</organism>
<proteinExistence type="predicted"/>
<dbReference type="Pfam" id="PF13366">
    <property type="entry name" value="PDDEXK_3"/>
    <property type="match status" value="1"/>
</dbReference>
<accession>A0A951J2Q7</accession>
<dbReference type="RefSeq" id="WP_219293048.1">
    <property type="nucleotide sequence ID" value="NZ_RPHB01000009.1"/>
</dbReference>
<evidence type="ECO:0000313" key="2">
    <source>
        <dbReference type="Proteomes" id="UP000727490"/>
    </source>
</evidence>
<name>A0A951J2Q7_9BACT</name>
<protein>
    <submittedName>
        <fullName evidence="1">GxxExxY protein</fullName>
    </submittedName>
</protein>
<dbReference type="Proteomes" id="UP000727490">
    <property type="component" value="Unassembled WGS sequence"/>
</dbReference>
<sequence>MEPTKSSIKDLTYKINGAAIEVHKVLGPGLLESVYHQCFAYELEKRGLHFQSELRVPIQYKDISIDSKLRCDFYIEDLIVVELKSVDAIPPIAEAKLISYMKLLKSPKGIMYNFNVVNLYHEGQKTYVNEFYTVLNE</sequence>